<protein>
    <submittedName>
        <fullName evidence="2">Uncharacterized protein</fullName>
    </submittedName>
</protein>
<evidence type="ECO:0000313" key="3">
    <source>
        <dbReference type="Proteomes" id="UP000070544"/>
    </source>
</evidence>
<evidence type="ECO:0000256" key="1">
    <source>
        <dbReference type="SAM" id="MobiDB-lite"/>
    </source>
</evidence>
<accession>A0A139AZG9</accession>
<keyword evidence="3" id="KW-1185">Reference proteome</keyword>
<sequence length="245" mass="26603">MAHAMPKGLVRRQRTGFARTTPTSSTARGRLRISTVYALSSPVSRISSGRLRFSALAAIIPWPLVRARVRIQDHGDPQALGPRCARERLDKLEDVATVEDHTTRVVSMKWWMQDEAGRRDSPARSRGLSQPRTSTPAPGAGKRTRFRSPLPTEPLPSSDSAKPAPPRFQISCYVAVMLAARCVGGSAVEAGHAWSNATFVESVPSSHTQNPTIPHPARTLTILVTWTSLGAYQPTSLTTGCCSEI</sequence>
<dbReference type="Proteomes" id="UP000070544">
    <property type="component" value="Unassembled WGS sequence"/>
</dbReference>
<feature type="compositionally biased region" description="Polar residues" evidence="1">
    <location>
        <begin position="127"/>
        <end position="136"/>
    </location>
</feature>
<feature type="region of interest" description="Disordered" evidence="1">
    <location>
        <begin position="115"/>
        <end position="163"/>
    </location>
</feature>
<gene>
    <name evidence="2" type="ORF">M427DRAFT_26766</name>
</gene>
<organism evidence="2 3">
    <name type="scientific">Gonapodya prolifera (strain JEL478)</name>
    <name type="common">Monoblepharis prolifera</name>
    <dbReference type="NCBI Taxonomy" id="1344416"/>
    <lineage>
        <taxon>Eukaryota</taxon>
        <taxon>Fungi</taxon>
        <taxon>Fungi incertae sedis</taxon>
        <taxon>Chytridiomycota</taxon>
        <taxon>Chytridiomycota incertae sedis</taxon>
        <taxon>Monoblepharidomycetes</taxon>
        <taxon>Monoblepharidales</taxon>
        <taxon>Gonapodyaceae</taxon>
        <taxon>Gonapodya</taxon>
    </lineage>
</organism>
<evidence type="ECO:0000313" key="2">
    <source>
        <dbReference type="EMBL" id="KXS22126.1"/>
    </source>
</evidence>
<feature type="region of interest" description="Disordered" evidence="1">
    <location>
        <begin position="1"/>
        <end position="26"/>
    </location>
</feature>
<dbReference type="EMBL" id="KQ965731">
    <property type="protein sequence ID" value="KXS22126.1"/>
    <property type="molecule type" value="Genomic_DNA"/>
</dbReference>
<dbReference type="AlphaFoldDB" id="A0A139AZG9"/>
<reference evidence="2 3" key="1">
    <citation type="journal article" date="2015" name="Genome Biol. Evol.">
        <title>Phylogenomic analyses indicate that early fungi evolved digesting cell walls of algal ancestors of land plants.</title>
        <authorList>
            <person name="Chang Y."/>
            <person name="Wang S."/>
            <person name="Sekimoto S."/>
            <person name="Aerts A.L."/>
            <person name="Choi C."/>
            <person name="Clum A."/>
            <person name="LaButti K.M."/>
            <person name="Lindquist E.A."/>
            <person name="Yee Ngan C."/>
            <person name="Ohm R.A."/>
            <person name="Salamov A.A."/>
            <person name="Grigoriev I.V."/>
            <person name="Spatafora J.W."/>
            <person name="Berbee M.L."/>
        </authorList>
    </citation>
    <scope>NUCLEOTIDE SEQUENCE [LARGE SCALE GENOMIC DNA]</scope>
    <source>
        <strain evidence="2 3">JEL478</strain>
    </source>
</reference>
<name>A0A139AZG9_GONPJ</name>
<proteinExistence type="predicted"/>